<evidence type="ECO:0000313" key="2">
    <source>
        <dbReference type="EMBL" id="NKE66923.1"/>
    </source>
</evidence>
<comment type="caution">
    <text evidence="2">The sequence shown here is derived from an EMBL/GenBank/DDBJ whole genome shotgun (WGS) entry which is preliminary data.</text>
</comment>
<dbReference type="AlphaFoldDB" id="A0A7X6I6Z4"/>
<dbReference type="SUPFAM" id="SSF48695">
    <property type="entry name" value="Multiheme cytochromes"/>
    <property type="match status" value="1"/>
</dbReference>
<sequence length="202" mass="21640">MAARHGGSGGRAAAMAGRLRLGLLLLLAFVSALAVASGPKWRAIANDGVHDPASPAIGLLQEPREALGGLAPDTAGNQVRWMQALDQGQIQPRTNIHPETKVNLRTTDVLLVNTSVQPIVRFPHRQHTAWLDCVNCHDHLFEQKAGATRIGMMAILMGEKCGVCHGAVAFPLTECNRCHSVVRGSPEHLRFGTSLVRESTAP</sequence>
<dbReference type="InterPro" id="IPR036280">
    <property type="entry name" value="Multihaem_cyt_sf"/>
</dbReference>
<dbReference type="Proteomes" id="UP000521868">
    <property type="component" value="Unassembled WGS sequence"/>
</dbReference>
<reference evidence="2 3" key="1">
    <citation type="journal article" date="2020" name="Nature">
        <title>Bacterial chemolithoautotrophy via manganese oxidation.</title>
        <authorList>
            <person name="Yu H."/>
            <person name="Leadbetter J.R."/>
        </authorList>
    </citation>
    <scope>NUCLEOTIDE SEQUENCE [LARGE SCALE GENOMIC DNA]</scope>
    <source>
        <strain evidence="2 3">RBP-1</strain>
    </source>
</reference>
<name>A0A7X6I6Z4_9BURK</name>
<accession>A0A7X6I6Z4</accession>
<protein>
    <recommendedName>
        <fullName evidence="1">Cytochrome c7-like domain-containing protein</fullName>
    </recommendedName>
</protein>
<keyword evidence="3" id="KW-1185">Reference proteome</keyword>
<feature type="domain" description="Cytochrome c7-like" evidence="1">
    <location>
        <begin position="120"/>
        <end position="180"/>
    </location>
</feature>
<dbReference type="Gene3D" id="3.90.10.10">
    <property type="entry name" value="Cytochrome C3"/>
    <property type="match status" value="1"/>
</dbReference>
<proteinExistence type="predicted"/>
<gene>
    <name evidence="2" type="ORF">RAMLITH_13920</name>
</gene>
<dbReference type="InterPro" id="IPR029467">
    <property type="entry name" value="Cyt_c7-like"/>
</dbReference>
<dbReference type="NCBIfam" id="TIGR04257">
    <property type="entry name" value="nanowire_3heme"/>
    <property type="match status" value="1"/>
</dbReference>
<dbReference type="Pfam" id="PF14522">
    <property type="entry name" value="Cytochrome_C7"/>
    <property type="match status" value="1"/>
</dbReference>
<evidence type="ECO:0000259" key="1">
    <source>
        <dbReference type="Pfam" id="PF14522"/>
    </source>
</evidence>
<evidence type="ECO:0000313" key="3">
    <source>
        <dbReference type="Proteomes" id="UP000521868"/>
    </source>
</evidence>
<organism evidence="2 3">
    <name type="scientific">Ramlibacter lithotrophicus</name>
    <dbReference type="NCBI Taxonomy" id="2606681"/>
    <lineage>
        <taxon>Bacteria</taxon>
        <taxon>Pseudomonadati</taxon>
        <taxon>Pseudomonadota</taxon>
        <taxon>Betaproteobacteria</taxon>
        <taxon>Burkholderiales</taxon>
        <taxon>Comamonadaceae</taxon>
        <taxon>Ramlibacter</taxon>
    </lineage>
</organism>
<dbReference type="EMBL" id="VTOX01000004">
    <property type="protein sequence ID" value="NKE66923.1"/>
    <property type="molecule type" value="Genomic_DNA"/>
</dbReference>
<dbReference type="InterPro" id="IPR026352">
    <property type="entry name" value="Nanowire_3heme"/>
</dbReference>